<organism evidence="2 3">
    <name type="scientific">Eremothecium sinecaudum</name>
    <dbReference type="NCBI Taxonomy" id="45286"/>
    <lineage>
        <taxon>Eukaryota</taxon>
        <taxon>Fungi</taxon>
        <taxon>Dikarya</taxon>
        <taxon>Ascomycota</taxon>
        <taxon>Saccharomycotina</taxon>
        <taxon>Saccharomycetes</taxon>
        <taxon>Saccharomycetales</taxon>
        <taxon>Saccharomycetaceae</taxon>
        <taxon>Eremothecium</taxon>
    </lineage>
</organism>
<dbReference type="Gene3D" id="3.40.50.720">
    <property type="entry name" value="NAD(P)-binding Rossmann-like Domain"/>
    <property type="match status" value="1"/>
</dbReference>
<dbReference type="AlphaFoldDB" id="A0A0X8HS01"/>
<dbReference type="OrthoDB" id="1708823at2759"/>
<gene>
    <name evidence="2" type="ORF">AW171_hschr42287</name>
</gene>
<dbReference type="RefSeq" id="XP_017987391.1">
    <property type="nucleotide sequence ID" value="XM_018132031.1"/>
</dbReference>
<accession>A0A0X8HS01</accession>
<dbReference type="GO" id="GO:0005737">
    <property type="term" value="C:cytoplasm"/>
    <property type="evidence" value="ECO:0007669"/>
    <property type="project" value="TreeGrafter"/>
</dbReference>
<dbReference type="Proteomes" id="UP000243052">
    <property type="component" value="Chromosome iv"/>
</dbReference>
<dbReference type="STRING" id="45286.A0A0X8HS01"/>
<name>A0A0X8HS01_9SACH</name>
<evidence type="ECO:0000313" key="3">
    <source>
        <dbReference type="Proteomes" id="UP000243052"/>
    </source>
</evidence>
<dbReference type="CDD" id="cd01492">
    <property type="entry name" value="Aos1_SUMO"/>
    <property type="match status" value="1"/>
</dbReference>
<keyword evidence="3" id="KW-1185">Reference proteome</keyword>
<dbReference type="InterPro" id="IPR000594">
    <property type="entry name" value="ThiF_NAD_FAD-bd"/>
</dbReference>
<protein>
    <submittedName>
        <fullName evidence="2">HDL349Wp</fullName>
    </submittedName>
</protein>
<dbReference type="PANTHER" id="PTHR10953">
    <property type="entry name" value="UBIQUITIN-ACTIVATING ENZYME E1"/>
    <property type="match status" value="1"/>
</dbReference>
<dbReference type="EMBL" id="CP014244">
    <property type="protein sequence ID" value="AMD20395.1"/>
    <property type="molecule type" value="Genomic_DNA"/>
</dbReference>
<dbReference type="InterPro" id="IPR045886">
    <property type="entry name" value="ThiF/MoeB/HesA"/>
</dbReference>
<evidence type="ECO:0000313" key="2">
    <source>
        <dbReference type="EMBL" id="AMD20395.1"/>
    </source>
</evidence>
<reference evidence="2 3" key="1">
    <citation type="submission" date="2016-01" db="EMBL/GenBank/DDBJ databases">
        <title>Genome sequence of the yeast Holleya sinecauda.</title>
        <authorList>
            <person name="Dietrich F.S."/>
        </authorList>
    </citation>
    <scope>NUCLEOTIDE SEQUENCE [LARGE SCALE GENOMIC DNA]</scope>
    <source>
        <strain evidence="2 3">ATCC 58844</strain>
    </source>
</reference>
<sequence>MASDNKLDNDEVALYDRQIRLWGIAAQARIRDAKILLINFGPLGAEVAKNIVLSGVGLLRILDHHKVVEEDLGFQFFLSKEDVGEWRVKAAQSRLHEMNPRTKLEIDKEALDDKDKGYFSYFDLIVATDCTKTQLQKLNEITRSIGVPLYAAGLHGLFGYIFVDLIKFDATEERLHDVNTPDTQKKVLSDRRELIRVEKRRDEEEKKEYEVLTTRNTYKPFGKMLEEASLVGKLTNRQIKKLQNALPLMLASFSFDSKWDGVSLDDFKSAVKATCLKLGAVYENVTEEYIQAFLDQAGVDFVPVAAVVGGALSQDVINVLGKKQSPLNNFIVLDGITLDMQIFEL</sequence>
<dbReference type="GeneID" id="28723640"/>
<dbReference type="PANTHER" id="PTHR10953:SF162">
    <property type="entry name" value="SUMO-ACTIVATING ENZYME SUBUNIT 1"/>
    <property type="match status" value="1"/>
</dbReference>
<dbReference type="Pfam" id="PF00899">
    <property type="entry name" value="ThiF"/>
    <property type="match status" value="1"/>
</dbReference>
<proteinExistence type="predicted"/>
<dbReference type="GO" id="GO:0019948">
    <property type="term" value="F:SUMO activating enzyme activity"/>
    <property type="evidence" value="ECO:0007669"/>
    <property type="project" value="TreeGrafter"/>
</dbReference>
<evidence type="ECO:0000259" key="1">
    <source>
        <dbReference type="Pfam" id="PF00899"/>
    </source>
</evidence>
<feature type="domain" description="THIF-type NAD/FAD binding fold" evidence="1">
    <location>
        <begin position="15"/>
        <end position="344"/>
    </location>
</feature>
<dbReference type="SUPFAM" id="SSF69572">
    <property type="entry name" value="Activating enzymes of the ubiquitin-like proteins"/>
    <property type="match status" value="1"/>
</dbReference>
<dbReference type="GO" id="GO:0031510">
    <property type="term" value="C:SUMO activating enzyme complex"/>
    <property type="evidence" value="ECO:0007669"/>
    <property type="project" value="TreeGrafter"/>
</dbReference>
<dbReference type="GO" id="GO:0016925">
    <property type="term" value="P:protein sumoylation"/>
    <property type="evidence" value="ECO:0007669"/>
    <property type="project" value="TreeGrafter"/>
</dbReference>
<dbReference type="InterPro" id="IPR035985">
    <property type="entry name" value="Ubiquitin-activating_enz"/>
</dbReference>